<dbReference type="Proteomes" id="UP001152797">
    <property type="component" value="Unassembled WGS sequence"/>
</dbReference>
<reference evidence="3" key="2">
    <citation type="submission" date="2024-04" db="EMBL/GenBank/DDBJ databases">
        <authorList>
            <person name="Chen Y."/>
            <person name="Shah S."/>
            <person name="Dougan E. K."/>
            <person name="Thang M."/>
            <person name="Chan C."/>
        </authorList>
    </citation>
    <scope>NUCLEOTIDE SEQUENCE [LARGE SCALE GENOMIC DNA]</scope>
</reference>
<evidence type="ECO:0000256" key="1">
    <source>
        <dbReference type="SAM" id="MobiDB-lite"/>
    </source>
</evidence>
<name>A0A9P1FJI5_9DINO</name>
<dbReference type="EMBL" id="CAMXCT020000257">
    <property type="protein sequence ID" value="CAL1129627.1"/>
    <property type="molecule type" value="Genomic_DNA"/>
</dbReference>
<dbReference type="EMBL" id="CAMXCT030000257">
    <property type="protein sequence ID" value="CAL4763564.1"/>
    <property type="molecule type" value="Genomic_DNA"/>
</dbReference>
<keyword evidence="4" id="KW-1185">Reference proteome</keyword>
<evidence type="ECO:0000313" key="3">
    <source>
        <dbReference type="EMBL" id="CAL1129627.1"/>
    </source>
</evidence>
<accession>A0A9P1FJI5</accession>
<organism evidence="2">
    <name type="scientific">Cladocopium goreaui</name>
    <dbReference type="NCBI Taxonomy" id="2562237"/>
    <lineage>
        <taxon>Eukaryota</taxon>
        <taxon>Sar</taxon>
        <taxon>Alveolata</taxon>
        <taxon>Dinophyceae</taxon>
        <taxon>Suessiales</taxon>
        <taxon>Symbiodiniaceae</taxon>
        <taxon>Cladocopium</taxon>
    </lineage>
</organism>
<dbReference type="EMBL" id="CAMXCT010000257">
    <property type="protein sequence ID" value="CAI3976252.1"/>
    <property type="molecule type" value="Genomic_DNA"/>
</dbReference>
<protein>
    <submittedName>
        <fullName evidence="2">Uncharacterized protein</fullName>
    </submittedName>
</protein>
<proteinExistence type="predicted"/>
<reference evidence="2" key="1">
    <citation type="submission" date="2022-10" db="EMBL/GenBank/DDBJ databases">
        <authorList>
            <person name="Chen Y."/>
            <person name="Dougan E. K."/>
            <person name="Chan C."/>
            <person name="Rhodes N."/>
            <person name="Thang M."/>
        </authorList>
    </citation>
    <scope>NUCLEOTIDE SEQUENCE</scope>
</reference>
<feature type="compositionally biased region" description="Basic and acidic residues" evidence="1">
    <location>
        <begin position="32"/>
        <end position="43"/>
    </location>
</feature>
<sequence>MPGEPVPGSVTGSDVTCLDVKVPRAPAVPKVPKPEDCSPEAKRWPKASNLPKGPTIMLPPGAIKPHSEYQDERLKKRTAYLPRCFPMLALKSHCFPALQIAGELAAEPSQSSLRTASTFCSLGMASFLWIAAQWAGNPPHVHSSIPRYPRYPFSSRKVLNAMPARDKLVGQGASGHCREQFFWYCNDATHQRRPFDEFPSQLSSQYKV</sequence>
<comment type="caution">
    <text evidence="2">The sequence shown here is derived from an EMBL/GenBank/DDBJ whole genome shotgun (WGS) entry which is preliminary data.</text>
</comment>
<feature type="region of interest" description="Disordered" evidence="1">
    <location>
        <begin position="29"/>
        <end position="51"/>
    </location>
</feature>
<evidence type="ECO:0000313" key="4">
    <source>
        <dbReference type="Proteomes" id="UP001152797"/>
    </source>
</evidence>
<gene>
    <name evidence="2" type="ORF">C1SCF055_LOCUS4488</name>
</gene>
<dbReference type="AlphaFoldDB" id="A0A9P1FJI5"/>
<evidence type="ECO:0000313" key="2">
    <source>
        <dbReference type="EMBL" id="CAI3976252.1"/>
    </source>
</evidence>